<dbReference type="AlphaFoldDB" id="A0A4V3I0L6"/>
<organism evidence="1 2">
    <name type="scientific">Mycobacteroides salmoniphilum</name>
    <dbReference type="NCBI Taxonomy" id="404941"/>
    <lineage>
        <taxon>Bacteria</taxon>
        <taxon>Bacillati</taxon>
        <taxon>Actinomycetota</taxon>
        <taxon>Actinomycetes</taxon>
        <taxon>Mycobacteriales</taxon>
        <taxon>Mycobacteriaceae</taxon>
        <taxon>Mycobacteroides</taxon>
    </lineage>
</organism>
<sequence length="122" mass="12963">MDAEFTERVVLVGGRGLVRNDALKARVSSALACPDLLGTMLNRHHDDLNWAFADWERALEPFIDTAGDVESQGALALGKSRTGEAFGGGPQLLGDFQIAGSCRAADKCGVTAELVEAVRPHI</sequence>
<dbReference type="EMBL" id="PECL01000012">
    <property type="protein sequence ID" value="TEA01167.1"/>
    <property type="molecule type" value="Genomic_DNA"/>
</dbReference>
<name>A0A4V3I0L6_9MYCO</name>
<evidence type="ECO:0000313" key="1">
    <source>
        <dbReference type="EMBL" id="TEA01167.1"/>
    </source>
</evidence>
<gene>
    <name evidence="1" type="ORF">CCUG60884_03916</name>
</gene>
<proteinExistence type="predicted"/>
<protein>
    <submittedName>
        <fullName evidence="1">Uncharacterized protein</fullName>
    </submittedName>
</protein>
<dbReference type="Proteomes" id="UP000294604">
    <property type="component" value="Unassembled WGS sequence"/>
</dbReference>
<evidence type="ECO:0000313" key="2">
    <source>
        <dbReference type="Proteomes" id="UP000294604"/>
    </source>
</evidence>
<reference evidence="1 2" key="1">
    <citation type="journal article" date="2019" name="Sci. Rep.">
        <title>Extended insight into the Mycobacterium chelonae-abscessus complex through whole genome sequencing of Mycobacterium salmoniphilum outbreak and Mycobacterium salmoniphilum-like strains.</title>
        <authorList>
            <person name="Behra P.R.K."/>
            <person name="Das S."/>
            <person name="Pettersson B.M.F."/>
            <person name="Shirreff L."/>
            <person name="DuCote T."/>
            <person name="Jacobsson K.G."/>
            <person name="Ennis D.G."/>
            <person name="Kirsebom L.A."/>
        </authorList>
    </citation>
    <scope>NUCLEOTIDE SEQUENCE [LARGE SCALE GENOMIC DNA]</scope>
    <source>
        <strain evidence="1 2">CCUG 60884</strain>
    </source>
</reference>
<comment type="caution">
    <text evidence="1">The sequence shown here is derived from an EMBL/GenBank/DDBJ whole genome shotgun (WGS) entry which is preliminary data.</text>
</comment>
<accession>A0A4V3I0L6</accession>